<gene>
    <name evidence="2" type="ORF">A374_00814</name>
</gene>
<dbReference type="PIRSF" id="PIRSF038973">
    <property type="entry name" value="SpoIIM"/>
    <property type="match status" value="1"/>
</dbReference>
<proteinExistence type="predicted"/>
<dbReference type="AlphaFoldDB" id="I8AMP3"/>
<keyword evidence="1" id="KW-0812">Transmembrane</keyword>
<sequence length="212" mass="23645">MQAIKRFARFHLQENYPLYVFISVLMFVGVIFGAVIVNSLTLSQKQDLFTYLLRFFSEVKGGNFANAADMFSQSFSHNIKYIFLLWILGLTVVGLPIVLIMIFIKGAVIGFTVGFLVSQMGWHGFFLAFVSVLPQNILVVPLILCAGGASVLFSVNMIKQQFLKKKSEPFFPSFFRYSSIIVGIGLLMSVASGFEAYVSPYLMKGIMSLIGK</sequence>
<keyword evidence="1" id="KW-0472">Membrane</keyword>
<protein>
    <submittedName>
        <fullName evidence="2">Stage II sporulation protein M</fullName>
    </submittedName>
</protein>
<name>I8AMP3_9BACL</name>
<dbReference type="Pfam" id="PF01944">
    <property type="entry name" value="SpoIIM"/>
    <property type="match status" value="1"/>
</dbReference>
<dbReference type="eggNOG" id="COG1300">
    <property type="taxonomic scope" value="Bacteria"/>
</dbReference>
<dbReference type="EMBL" id="AKKV01000007">
    <property type="protein sequence ID" value="EIT87277.1"/>
    <property type="molecule type" value="Genomic_DNA"/>
</dbReference>
<evidence type="ECO:0000313" key="3">
    <source>
        <dbReference type="Proteomes" id="UP000004080"/>
    </source>
</evidence>
<feature type="transmembrane region" description="Helical" evidence="1">
    <location>
        <begin position="81"/>
        <end position="104"/>
    </location>
</feature>
<feature type="transmembrane region" description="Helical" evidence="1">
    <location>
        <begin position="16"/>
        <end position="37"/>
    </location>
</feature>
<feature type="transmembrane region" description="Helical" evidence="1">
    <location>
        <begin position="174"/>
        <end position="194"/>
    </location>
</feature>
<dbReference type="InterPro" id="IPR014196">
    <property type="entry name" value="SpoIIM"/>
</dbReference>
<accession>I8AMP3</accession>
<dbReference type="RefSeq" id="WP_007200269.1">
    <property type="nucleotide sequence ID" value="NZ_AKKV01000007.1"/>
</dbReference>
<dbReference type="GO" id="GO:0030435">
    <property type="term" value="P:sporulation resulting in formation of a cellular spore"/>
    <property type="evidence" value="ECO:0007669"/>
    <property type="project" value="UniProtKB-KW"/>
</dbReference>
<dbReference type="STRING" id="1196324.A374_00814"/>
<reference evidence="2 3" key="1">
    <citation type="journal article" date="2012" name="J. Bacteriol.">
        <title>Genome of Bacillus macauensis ZFHKF-1, a Long-Chain-Forming Bacterium.</title>
        <authorList>
            <person name="Cai L."/>
            <person name="Zhang T."/>
        </authorList>
    </citation>
    <scope>NUCLEOTIDE SEQUENCE [LARGE SCALE GENOMIC DNA]</scope>
    <source>
        <strain evidence="2 3">ZFHKF-1</strain>
    </source>
</reference>
<evidence type="ECO:0000313" key="2">
    <source>
        <dbReference type="EMBL" id="EIT87277.1"/>
    </source>
</evidence>
<organism evidence="2 3">
    <name type="scientific">Fictibacillus macauensis ZFHKF-1</name>
    <dbReference type="NCBI Taxonomy" id="1196324"/>
    <lineage>
        <taxon>Bacteria</taxon>
        <taxon>Bacillati</taxon>
        <taxon>Bacillota</taxon>
        <taxon>Bacilli</taxon>
        <taxon>Bacillales</taxon>
        <taxon>Fictibacillaceae</taxon>
        <taxon>Fictibacillus</taxon>
    </lineage>
</organism>
<evidence type="ECO:0000256" key="1">
    <source>
        <dbReference type="SAM" id="Phobius"/>
    </source>
</evidence>
<dbReference type="Proteomes" id="UP000004080">
    <property type="component" value="Unassembled WGS sequence"/>
</dbReference>
<keyword evidence="3" id="KW-1185">Reference proteome</keyword>
<dbReference type="GO" id="GO:0005886">
    <property type="term" value="C:plasma membrane"/>
    <property type="evidence" value="ECO:0007669"/>
    <property type="project" value="UniProtKB-SubCell"/>
</dbReference>
<feature type="transmembrane region" description="Helical" evidence="1">
    <location>
        <begin position="124"/>
        <end position="153"/>
    </location>
</feature>
<keyword evidence="1" id="KW-1133">Transmembrane helix</keyword>
<dbReference type="OrthoDB" id="2065033at2"/>
<dbReference type="NCBIfam" id="TIGR02831">
    <property type="entry name" value="spo_II_M"/>
    <property type="match status" value="1"/>
</dbReference>
<dbReference type="InterPro" id="IPR002798">
    <property type="entry name" value="SpoIIM-like"/>
</dbReference>
<comment type="caution">
    <text evidence="2">The sequence shown here is derived from an EMBL/GenBank/DDBJ whole genome shotgun (WGS) entry which is preliminary data.</text>
</comment>
<dbReference type="PATRIC" id="fig|1196324.3.peg.160"/>